<reference evidence="2 4" key="1">
    <citation type="journal article" date="2014" name="BMC Genomics">
        <title>Genome sequence of Anopheles sinensis provides insight into genetics basis of mosquito competence for malaria parasites.</title>
        <authorList>
            <person name="Zhou D."/>
            <person name="Zhang D."/>
            <person name="Ding G."/>
            <person name="Shi L."/>
            <person name="Hou Q."/>
            <person name="Ye Y."/>
            <person name="Xu Y."/>
            <person name="Zhou H."/>
            <person name="Xiong C."/>
            <person name="Li S."/>
            <person name="Yu J."/>
            <person name="Hong S."/>
            <person name="Yu X."/>
            <person name="Zou P."/>
            <person name="Chen C."/>
            <person name="Chang X."/>
            <person name="Wang W."/>
            <person name="Lv Y."/>
            <person name="Sun Y."/>
            <person name="Ma L."/>
            <person name="Shen B."/>
            <person name="Zhu C."/>
        </authorList>
    </citation>
    <scope>NUCLEOTIDE SEQUENCE [LARGE SCALE GENOMIC DNA]</scope>
</reference>
<dbReference type="VEuPathDB" id="VectorBase:ASIC006429"/>
<evidence type="ECO:0000313" key="3">
    <source>
        <dbReference type="EnsemblMetazoa" id="ASIC006429-PA"/>
    </source>
</evidence>
<protein>
    <submittedName>
        <fullName evidence="2 3">Uncharacterized protein</fullName>
    </submittedName>
</protein>
<accession>A0A084VMA8</accession>
<dbReference type="EnsemblMetazoa" id="ASIC006429-RA">
    <property type="protein sequence ID" value="ASIC006429-PA"/>
    <property type="gene ID" value="ASIC006429"/>
</dbReference>
<feature type="region of interest" description="Disordered" evidence="1">
    <location>
        <begin position="1"/>
        <end position="36"/>
    </location>
</feature>
<proteinExistence type="predicted"/>
<organism evidence="2">
    <name type="scientific">Anopheles sinensis</name>
    <name type="common">Mosquito</name>
    <dbReference type="NCBI Taxonomy" id="74873"/>
    <lineage>
        <taxon>Eukaryota</taxon>
        <taxon>Metazoa</taxon>
        <taxon>Ecdysozoa</taxon>
        <taxon>Arthropoda</taxon>
        <taxon>Hexapoda</taxon>
        <taxon>Insecta</taxon>
        <taxon>Pterygota</taxon>
        <taxon>Neoptera</taxon>
        <taxon>Endopterygota</taxon>
        <taxon>Diptera</taxon>
        <taxon>Nematocera</taxon>
        <taxon>Culicoidea</taxon>
        <taxon>Culicidae</taxon>
        <taxon>Anophelinae</taxon>
        <taxon>Anopheles</taxon>
    </lineage>
</organism>
<evidence type="ECO:0000313" key="2">
    <source>
        <dbReference type="EMBL" id="KFB39102.1"/>
    </source>
</evidence>
<dbReference type="EMBL" id="ATLV01014583">
    <property type="status" value="NOT_ANNOTATED_CDS"/>
    <property type="molecule type" value="Genomic_DNA"/>
</dbReference>
<dbReference type="EMBL" id="KE524975">
    <property type="protein sequence ID" value="KFB39102.1"/>
    <property type="molecule type" value="Genomic_DNA"/>
</dbReference>
<dbReference type="Proteomes" id="UP000030765">
    <property type="component" value="Unassembled WGS sequence"/>
</dbReference>
<dbReference type="AlphaFoldDB" id="A0A084VMA8"/>
<reference evidence="3" key="2">
    <citation type="submission" date="2020-05" db="UniProtKB">
        <authorList>
            <consortium name="EnsemblMetazoa"/>
        </authorList>
    </citation>
    <scope>IDENTIFICATION</scope>
</reference>
<name>A0A084VMA8_ANOSI</name>
<sequence>MRTAREPTEECTGCTADCSQDEKDGGPGPTSSRRVASSLTASLKMATTKENLLLASNCRSADVKSCPSYAFSRFPLLDRAGRFTTTSAYECKKMKRSKKAPRMV</sequence>
<keyword evidence="4" id="KW-1185">Reference proteome</keyword>
<evidence type="ECO:0000256" key="1">
    <source>
        <dbReference type="SAM" id="MobiDB-lite"/>
    </source>
</evidence>
<gene>
    <name evidence="2" type="ORF">ZHAS_00006429</name>
</gene>
<evidence type="ECO:0000313" key="4">
    <source>
        <dbReference type="Proteomes" id="UP000030765"/>
    </source>
</evidence>